<reference evidence="6" key="1">
    <citation type="journal article" date="2019" name="Int. J. Syst. Evol. Microbiol.">
        <title>The Global Catalogue of Microorganisms (GCM) 10K type strain sequencing project: providing services to taxonomists for standard genome sequencing and annotation.</title>
        <authorList>
            <consortium name="The Broad Institute Genomics Platform"/>
            <consortium name="The Broad Institute Genome Sequencing Center for Infectious Disease"/>
            <person name="Wu L."/>
            <person name="Ma J."/>
        </authorList>
    </citation>
    <scope>NUCLEOTIDE SEQUENCE [LARGE SCALE GENOMIC DNA]</scope>
    <source>
        <strain evidence="6">CGMCC 4.7357</strain>
    </source>
</reference>
<evidence type="ECO:0000256" key="3">
    <source>
        <dbReference type="SAM" id="MobiDB-lite"/>
    </source>
</evidence>
<evidence type="ECO:0000256" key="2">
    <source>
        <dbReference type="ARBA" id="ARBA00023315"/>
    </source>
</evidence>
<dbReference type="SUPFAM" id="SSF55729">
    <property type="entry name" value="Acyl-CoA N-acyltransferases (Nat)"/>
    <property type="match status" value="1"/>
</dbReference>
<dbReference type="EMBL" id="JBHSFH010000012">
    <property type="protein sequence ID" value="MFC4496611.1"/>
    <property type="molecule type" value="Genomic_DNA"/>
</dbReference>
<comment type="caution">
    <text evidence="5">The sequence shown here is derived from an EMBL/GenBank/DDBJ whole genome shotgun (WGS) entry which is preliminary data.</text>
</comment>
<evidence type="ECO:0000313" key="5">
    <source>
        <dbReference type="EMBL" id="MFC4496611.1"/>
    </source>
</evidence>
<evidence type="ECO:0000313" key="6">
    <source>
        <dbReference type="Proteomes" id="UP001595997"/>
    </source>
</evidence>
<accession>A0ABV9ACM0</accession>
<proteinExistence type="predicted"/>
<dbReference type="CDD" id="cd04301">
    <property type="entry name" value="NAT_SF"/>
    <property type="match status" value="1"/>
</dbReference>
<dbReference type="InterPro" id="IPR016181">
    <property type="entry name" value="Acyl_CoA_acyltransferase"/>
</dbReference>
<dbReference type="Pfam" id="PF00583">
    <property type="entry name" value="Acetyltransf_1"/>
    <property type="match status" value="1"/>
</dbReference>
<dbReference type="GO" id="GO:0016746">
    <property type="term" value="F:acyltransferase activity"/>
    <property type="evidence" value="ECO:0007669"/>
    <property type="project" value="UniProtKB-KW"/>
</dbReference>
<dbReference type="PANTHER" id="PTHR43877:SF2">
    <property type="entry name" value="AMINOALKYLPHOSPHONATE N-ACETYLTRANSFERASE-RELATED"/>
    <property type="match status" value="1"/>
</dbReference>
<evidence type="ECO:0000259" key="4">
    <source>
        <dbReference type="PROSITE" id="PS51186"/>
    </source>
</evidence>
<keyword evidence="6" id="KW-1185">Reference proteome</keyword>
<name>A0ABV9ACM0_9ACTN</name>
<dbReference type="EC" id="2.3.-.-" evidence="5"/>
<dbReference type="RefSeq" id="WP_386450804.1">
    <property type="nucleotide sequence ID" value="NZ_JBHSFH010000012.1"/>
</dbReference>
<dbReference type="Proteomes" id="UP001595997">
    <property type="component" value="Unassembled WGS sequence"/>
</dbReference>
<dbReference type="Gene3D" id="3.40.630.30">
    <property type="match status" value="1"/>
</dbReference>
<keyword evidence="2 5" id="KW-0012">Acyltransferase</keyword>
<dbReference type="InterPro" id="IPR050832">
    <property type="entry name" value="Bact_Acetyltransf"/>
</dbReference>
<dbReference type="InterPro" id="IPR000182">
    <property type="entry name" value="GNAT_dom"/>
</dbReference>
<dbReference type="PROSITE" id="PS51186">
    <property type="entry name" value="GNAT"/>
    <property type="match status" value="1"/>
</dbReference>
<keyword evidence="1 5" id="KW-0808">Transferase</keyword>
<sequence length="197" mass="21204">MPLSFEMDPSITRELHDGLGSLWADVTNADGAVGFLPPVTPEDIRPDLLTHLAAVDSGRARMLIGRDEQGSVAASAFLAFNAHRLKRHWCSVYTVMVHPASQGMGHGRDLMSAVEKEARGMDGIAALRLSCRGGLGLERFYVSCGYREVGRLPDAIMVSEDDFRDDVTFWLPLTPVRSSGSSPGLSRGRAGHGEGPG</sequence>
<feature type="region of interest" description="Disordered" evidence="3">
    <location>
        <begin position="177"/>
        <end position="197"/>
    </location>
</feature>
<feature type="compositionally biased region" description="Low complexity" evidence="3">
    <location>
        <begin position="177"/>
        <end position="188"/>
    </location>
</feature>
<feature type="domain" description="N-acetyltransferase" evidence="4">
    <location>
        <begin position="24"/>
        <end position="174"/>
    </location>
</feature>
<organism evidence="5 6">
    <name type="scientific">Streptomyces ovatisporus</name>
    <dbReference type="NCBI Taxonomy" id="1128682"/>
    <lineage>
        <taxon>Bacteria</taxon>
        <taxon>Bacillati</taxon>
        <taxon>Actinomycetota</taxon>
        <taxon>Actinomycetes</taxon>
        <taxon>Kitasatosporales</taxon>
        <taxon>Streptomycetaceae</taxon>
        <taxon>Streptomyces</taxon>
    </lineage>
</organism>
<gene>
    <name evidence="5" type="ORF">ACFPA8_21000</name>
</gene>
<dbReference type="PANTHER" id="PTHR43877">
    <property type="entry name" value="AMINOALKYLPHOSPHONATE N-ACETYLTRANSFERASE-RELATED-RELATED"/>
    <property type="match status" value="1"/>
</dbReference>
<evidence type="ECO:0000256" key="1">
    <source>
        <dbReference type="ARBA" id="ARBA00022679"/>
    </source>
</evidence>
<protein>
    <submittedName>
        <fullName evidence="5">GNAT family N-acetyltransferase</fullName>
        <ecNumber evidence="5">2.3.-.-</ecNumber>
    </submittedName>
</protein>